<evidence type="ECO:0000256" key="3">
    <source>
        <dbReference type="ARBA" id="ARBA00011019"/>
    </source>
</evidence>
<dbReference type="AlphaFoldDB" id="A0A7S4JUR8"/>
<feature type="region of interest" description="Disordered" evidence="8">
    <location>
        <begin position="60"/>
        <end position="83"/>
    </location>
</feature>
<name>A0A7S4JUR8_9STRA</name>
<reference evidence="9" key="1">
    <citation type="submission" date="2021-01" db="EMBL/GenBank/DDBJ databases">
        <authorList>
            <person name="Corre E."/>
            <person name="Pelletier E."/>
            <person name="Niang G."/>
            <person name="Scheremetjew M."/>
            <person name="Finn R."/>
            <person name="Kale V."/>
            <person name="Holt S."/>
            <person name="Cochrane G."/>
            <person name="Meng A."/>
            <person name="Brown T."/>
            <person name="Cohen L."/>
        </authorList>
    </citation>
    <scope>NUCLEOTIDE SEQUENCE</scope>
    <source>
        <strain evidence="9">Isolate 1302-5</strain>
    </source>
</reference>
<keyword evidence="5 7" id="KW-0697">Rotamase</keyword>
<evidence type="ECO:0000256" key="4">
    <source>
        <dbReference type="ARBA" id="ARBA00022490"/>
    </source>
</evidence>
<dbReference type="PANTHER" id="PTHR10012">
    <property type="entry name" value="SERINE/THREONINE-PROTEIN PHOSPHATASE 2A REGULATORY SUBUNIT B"/>
    <property type="match status" value="1"/>
</dbReference>
<dbReference type="SUPFAM" id="SSF140984">
    <property type="entry name" value="PTPA-like"/>
    <property type="match status" value="2"/>
</dbReference>
<dbReference type="GO" id="GO:0005634">
    <property type="term" value="C:nucleus"/>
    <property type="evidence" value="ECO:0007669"/>
    <property type="project" value="TreeGrafter"/>
</dbReference>
<dbReference type="PANTHER" id="PTHR10012:SF0">
    <property type="entry name" value="SERINE_THREONINE-PROTEIN PHOSPHATASE 2A ACTIVATOR"/>
    <property type="match status" value="1"/>
</dbReference>
<feature type="compositionally biased region" description="Pro residues" evidence="8">
    <location>
        <begin position="1"/>
        <end position="13"/>
    </location>
</feature>
<keyword evidence="6 7" id="KW-0413">Isomerase</keyword>
<dbReference type="PIRSF" id="PIRSF016325">
    <property type="entry name" value="Phstyr_phstse_ac"/>
    <property type="match status" value="1"/>
</dbReference>
<dbReference type="GO" id="GO:0000159">
    <property type="term" value="C:protein phosphatase type 2A complex"/>
    <property type="evidence" value="ECO:0007669"/>
    <property type="project" value="TreeGrafter"/>
</dbReference>
<evidence type="ECO:0000256" key="6">
    <source>
        <dbReference type="ARBA" id="ARBA00023235"/>
    </source>
</evidence>
<accession>A0A7S4JUR8</accession>
<dbReference type="Pfam" id="PF03095">
    <property type="entry name" value="PTPA"/>
    <property type="match status" value="2"/>
</dbReference>
<organism evidence="9">
    <name type="scientific">Odontella aurita</name>
    <dbReference type="NCBI Taxonomy" id="265563"/>
    <lineage>
        <taxon>Eukaryota</taxon>
        <taxon>Sar</taxon>
        <taxon>Stramenopiles</taxon>
        <taxon>Ochrophyta</taxon>
        <taxon>Bacillariophyta</taxon>
        <taxon>Mediophyceae</taxon>
        <taxon>Biddulphiophycidae</taxon>
        <taxon>Eupodiscales</taxon>
        <taxon>Odontellaceae</taxon>
        <taxon>Odontella</taxon>
    </lineage>
</organism>
<dbReference type="EMBL" id="HBKQ01049714">
    <property type="protein sequence ID" value="CAE2274971.1"/>
    <property type="molecule type" value="Transcribed_RNA"/>
</dbReference>
<gene>
    <name evidence="9" type="ORF">OAUR00152_LOCUS34276</name>
</gene>
<dbReference type="Gene3D" id="1.20.120.1150">
    <property type="match status" value="1"/>
</dbReference>
<dbReference type="GO" id="GO:0007052">
    <property type="term" value="P:mitotic spindle organization"/>
    <property type="evidence" value="ECO:0007669"/>
    <property type="project" value="TreeGrafter"/>
</dbReference>
<comment type="catalytic activity">
    <reaction evidence="1 7">
        <text>[protein]-peptidylproline (omega=180) = [protein]-peptidylproline (omega=0)</text>
        <dbReference type="Rhea" id="RHEA:16237"/>
        <dbReference type="Rhea" id="RHEA-COMP:10747"/>
        <dbReference type="Rhea" id="RHEA-COMP:10748"/>
        <dbReference type="ChEBI" id="CHEBI:83833"/>
        <dbReference type="ChEBI" id="CHEBI:83834"/>
        <dbReference type="EC" id="5.2.1.8"/>
    </reaction>
</comment>
<feature type="compositionally biased region" description="Low complexity" evidence="8">
    <location>
        <begin position="206"/>
        <end position="215"/>
    </location>
</feature>
<dbReference type="EC" id="5.2.1.8" evidence="7"/>
<comment type="subcellular location">
    <subcellularLocation>
        <location evidence="2 7">Cytoplasm</location>
    </subcellularLocation>
</comment>
<dbReference type="InterPro" id="IPR037218">
    <property type="entry name" value="PTPA_sf"/>
</dbReference>
<sequence length="470" mass="51256">MAKRAYPPPPGAAVPPGGDGIDGDKGTRRYIFTQADMEHFRRSSSRKELLGFATALGRSCSAGGGSTPKPGGSKGDNNYNGKGPTTCGGVGRYRYDPSSPLLGLSPAMASVHGSLRRMAETWMADVPPDEHARARFGNPAFRTWHSRLVDRSEAIVRCALDCHRSRVLEPRRRRKEEDEKKAHDEGEKEKASKDEDSEMRDASADKGGVTTAGETTGKGGEGVVENFPLDVLQSCSDAGYGAASDAPPSPLSTIAMSAEDAERESEIIDELRAYLHPAFGHPVRLDYGTGHESSFLIFLFSLAKLGCLGNSRDKPPLPSAMAPVALSVFSAYLAVTRGLQKDYMLEPAGSHGVWGLDDYHCLPFYFGACQLQDESREKDITPRSIHEAKTLEARGNDLMYLGCIRYVKELKPGAPFFESSPMLDDISHLPNWGRVARGLLRLYEGEVLDKMPVVQHFEFGTLFKGKFLPV</sequence>
<protein>
    <recommendedName>
        <fullName evidence="7">Serine/threonine-protein phosphatase 2A activator</fullName>
        <ecNumber evidence="7">5.2.1.8</ecNumber>
    </recommendedName>
    <alternativeName>
        <fullName evidence="7">Phosphotyrosyl phosphatase activator</fullName>
    </alternativeName>
</protein>
<feature type="compositionally biased region" description="Basic and acidic residues" evidence="8">
    <location>
        <begin position="171"/>
        <end position="204"/>
    </location>
</feature>
<dbReference type="GO" id="GO:0003755">
    <property type="term" value="F:peptidyl-prolyl cis-trans isomerase activity"/>
    <property type="evidence" value="ECO:0007669"/>
    <property type="project" value="UniProtKB-KW"/>
</dbReference>
<dbReference type="InterPro" id="IPR043170">
    <property type="entry name" value="PTPA_C_lid"/>
</dbReference>
<evidence type="ECO:0000256" key="1">
    <source>
        <dbReference type="ARBA" id="ARBA00000971"/>
    </source>
</evidence>
<proteinExistence type="inferred from homology"/>
<comment type="function">
    <text evidence="7">PPIases accelerate the folding of proteins. It catalyzes the cis-trans isomerization of proline imidic peptide bonds in oligopeptides.</text>
</comment>
<evidence type="ECO:0000313" key="9">
    <source>
        <dbReference type="EMBL" id="CAE2274971.1"/>
    </source>
</evidence>
<evidence type="ECO:0000256" key="7">
    <source>
        <dbReference type="RuleBase" id="RU361210"/>
    </source>
</evidence>
<dbReference type="GO" id="GO:0005737">
    <property type="term" value="C:cytoplasm"/>
    <property type="evidence" value="ECO:0007669"/>
    <property type="project" value="UniProtKB-SubCell"/>
</dbReference>
<feature type="region of interest" description="Disordered" evidence="8">
    <location>
        <begin position="171"/>
        <end position="223"/>
    </location>
</feature>
<dbReference type="FunFam" id="1.20.120.1150:FF:000002">
    <property type="entry name" value="Serine/threonine-protein phosphatase 2A activator"/>
    <property type="match status" value="1"/>
</dbReference>
<dbReference type="GO" id="GO:0008160">
    <property type="term" value="F:protein tyrosine phosphatase activator activity"/>
    <property type="evidence" value="ECO:0007669"/>
    <property type="project" value="TreeGrafter"/>
</dbReference>
<evidence type="ECO:0000256" key="2">
    <source>
        <dbReference type="ARBA" id="ARBA00004496"/>
    </source>
</evidence>
<feature type="region of interest" description="Disordered" evidence="8">
    <location>
        <begin position="1"/>
        <end position="26"/>
    </location>
</feature>
<comment type="similarity">
    <text evidence="3 7">Belongs to the PTPA-type PPIase family.</text>
</comment>
<keyword evidence="4 7" id="KW-0963">Cytoplasm</keyword>
<evidence type="ECO:0000256" key="5">
    <source>
        <dbReference type="ARBA" id="ARBA00023110"/>
    </source>
</evidence>
<evidence type="ECO:0000256" key="8">
    <source>
        <dbReference type="SAM" id="MobiDB-lite"/>
    </source>
</evidence>
<dbReference type="InterPro" id="IPR004327">
    <property type="entry name" value="Phstyr_phstse_ac"/>
</dbReference>